<dbReference type="HOGENOM" id="CLU_001305_0_1_1"/>
<reference evidence="2 3" key="1">
    <citation type="submission" date="2014-04" db="EMBL/GenBank/DDBJ databases">
        <title>Evolutionary Origins and Diversification of the Mycorrhizal Mutualists.</title>
        <authorList>
            <consortium name="DOE Joint Genome Institute"/>
            <consortium name="Mycorrhizal Genomics Consortium"/>
            <person name="Kohler A."/>
            <person name="Kuo A."/>
            <person name="Nagy L.G."/>
            <person name="Floudas D."/>
            <person name="Copeland A."/>
            <person name="Barry K.W."/>
            <person name="Cichocki N."/>
            <person name="Veneault-Fourrey C."/>
            <person name="LaButti K."/>
            <person name="Lindquist E.A."/>
            <person name="Lipzen A."/>
            <person name="Lundell T."/>
            <person name="Morin E."/>
            <person name="Murat C."/>
            <person name="Riley R."/>
            <person name="Ohm R."/>
            <person name="Sun H."/>
            <person name="Tunlid A."/>
            <person name="Henrissat B."/>
            <person name="Grigoriev I.V."/>
            <person name="Hibbett D.S."/>
            <person name="Martin F."/>
        </authorList>
    </citation>
    <scope>NUCLEOTIDE SEQUENCE [LARGE SCALE GENOMIC DNA]</scope>
    <source>
        <strain evidence="2 3">MD-312</strain>
    </source>
</reference>
<dbReference type="Gene3D" id="1.25.40.10">
    <property type="entry name" value="Tetratricopeptide repeat domain"/>
    <property type="match status" value="3"/>
</dbReference>
<dbReference type="Pfam" id="PF12770">
    <property type="entry name" value="CHAT"/>
    <property type="match status" value="1"/>
</dbReference>
<name>A0A0C9W9R6_9AGAM</name>
<gene>
    <name evidence="2" type="ORF">HYDPIDRAFT_28500</name>
</gene>
<dbReference type="AlphaFoldDB" id="A0A0C9W9R6"/>
<keyword evidence="3" id="KW-1185">Reference proteome</keyword>
<evidence type="ECO:0000259" key="1">
    <source>
        <dbReference type="Pfam" id="PF12770"/>
    </source>
</evidence>
<evidence type="ECO:0000313" key="2">
    <source>
        <dbReference type="EMBL" id="KIJ64563.1"/>
    </source>
</evidence>
<dbReference type="InterPro" id="IPR011990">
    <property type="entry name" value="TPR-like_helical_dom_sf"/>
</dbReference>
<feature type="domain" description="CHAT" evidence="1">
    <location>
        <begin position="825"/>
        <end position="1090"/>
    </location>
</feature>
<evidence type="ECO:0000313" key="3">
    <source>
        <dbReference type="Proteomes" id="UP000053820"/>
    </source>
</evidence>
<protein>
    <recommendedName>
        <fullName evidence="1">CHAT domain-containing protein</fullName>
    </recommendedName>
</protein>
<dbReference type="InterPro" id="IPR024983">
    <property type="entry name" value="CHAT_dom"/>
</dbReference>
<dbReference type="OrthoDB" id="9991317at2759"/>
<accession>A0A0C9W9R6</accession>
<dbReference type="Proteomes" id="UP000053820">
    <property type="component" value="Unassembled WGS sequence"/>
</dbReference>
<dbReference type="PANTHER" id="PTHR10098:SF108">
    <property type="entry name" value="TETRATRICOPEPTIDE REPEAT PROTEIN 28"/>
    <property type="match status" value="1"/>
</dbReference>
<dbReference type="PANTHER" id="PTHR10098">
    <property type="entry name" value="RAPSYN-RELATED"/>
    <property type="match status" value="1"/>
</dbReference>
<sequence>MTDFNQLVHLADDLYARYEAQGNLSDLSLAIVHYRSALTVANSSAVLSNDARSKLLGNLANVLSIRFQRHGDMADLDHSIECHLAALDLRPPGHPGRSNTLSNFATALLVRYGHLGVQTDVELAIEHFNTALDLLPPNHPSRLLPLMNYASALFSRFEHTGDISDLNHAISQYRAVVDSCPPENRADSYYNLANALLSRFKLDRDPADLDLCIEYSCIALHTLKEGHADHPLILSGLATALVRRFELRGDFVDLETAIKDFHIALELRPPGHPRRFSSLNDLADVLVLRYKEQSNFPDLELAVEYYRTALKLLPSGHRDEGMLQDNLGNALFLRLARLGDVSDLEEAIEKHVLALELHAGDSTRRVVTLEALATCLDIRFEQQGDPADLRAAMDYYNEALLEAPMHHPHRAAILNNMVSSLQTHFRHYSEITDLDRSISYCHEVLDILPLGHPDRAVTHYALASVLLSRFEVQGDEFDLDQAYLHCGTSISMRPGPDPGRAACDLMLGRILKARLLPWGDPRDLEPVFQHLRTAKDFCTLNHPLILDVYADLSSAYFLQYLIDQKPADLKEAFGHHELSLNYGGGASWPAFRASLQWITDAETYGHHSGVDAYRTAMRLLDRYVLATRCPELQQCFVRKYVADLTFNAASCALRYHQPIEAIETLEQGRAIMWSYLARVMTPLDDLRATSEHGAALADEFERISVQLRRVPRNPSTSSKDTKQLLKEKEGTVEQIRRIEGFKYFFMPTPFSDLVKAASDGPIIFVNASQYTCDAVIILHTAPPIHVPLPQMTLRDVSRMAARFQELTRNAASLTSEDQEARLADLLSDLWDNVVYPVVQKLVPRITRGSRLWWCPTGKFTSIPLHAAGPYRTGESTLAQVYVSSYIPTIQSLLRSRAAAAPEVTRTRRTSFATGFLRNRKSKPPSPRPTAPTTIAIGHPWSDETCNQLDVIRNRIPPSMPFKRLEGEEVTGGVVLGALVERAWVHLACPVVQDYIRPFKSGFVVRDGTLTVYDISRACPQADFAFVSACQNNTEDISAPDEVMQLATSLQHCGVRSVVGTLWPVDEEVMRRVVSVFYENIISRAGGSMDPTNAARSLNDALKTVESGVPLSQRIAFIHVGV</sequence>
<proteinExistence type="predicted"/>
<dbReference type="SUPFAM" id="SSF81901">
    <property type="entry name" value="HCP-like"/>
    <property type="match status" value="1"/>
</dbReference>
<organism evidence="2 3">
    <name type="scientific">Hydnomerulius pinastri MD-312</name>
    <dbReference type="NCBI Taxonomy" id="994086"/>
    <lineage>
        <taxon>Eukaryota</taxon>
        <taxon>Fungi</taxon>
        <taxon>Dikarya</taxon>
        <taxon>Basidiomycota</taxon>
        <taxon>Agaricomycotina</taxon>
        <taxon>Agaricomycetes</taxon>
        <taxon>Agaricomycetidae</taxon>
        <taxon>Boletales</taxon>
        <taxon>Boletales incertae sedis</taxon>
        <taxon>Leucogyrophana</taxon>
    </lineage>
</organism>
<dbReference type="EMBL" id="KN839846">
    <property type="protein sequence ID" value="KIJ64563.1"/>
    <property type="molecule type" value="Genomic_DNA"/>
</dbReference>